<accession>A0ABW4ME40</accession>
<dbReference type="PROSITE" id="PS51257">
    <property type="entry name" value="PROKAR_LIPOPROTEIN"/>
    <property type="match status" value="1"/>
</dbReference>
<name>A0ABW4ME40_9SPHN</name>
<dbReference type="RefSeq" id="WP_374614588.1">
    <property type="nucleotide sequence ID" value="NZ_JBHUEL010000009.1"/>
</dbReference>
<evidence type="ECO:0000313" key="2">
    <source>
        <dbReference type="EMBL" id="MFD1767177.1"/>
    </source>
</evidence>
<sequence length="95" mass="9308">MTIDRKVVFAGAALLALAGCTPNDTGIGDAARANYAAQIVDPEPQHAEAMTADGSQVAGAQDRYRKGNVKKPVGVKTTSGGSGSGSGSGSSSGGN</sequence>
<organism evidence="2 3">
    <name type="scientific">Sphingorhabdus buctiana</name>
    <dbReference type="NCBI Taxonomy" id="1508805"/>
    <lineage>
        <taxon>Bacteria</taxon>
        <taxon>Pseudomonadati</taxon>
        <taxon>Pseudomonadota</taxon>
        <taxon>Alphaproteobacteria</taxon>
        <taxon>Sphingomonadales</taxon>
        <taxon>Sphingomonadaceae</taxon>
        <taxon>Sphingorhabdus</taxon>
    </lineage>
</organism>
<evidence type="ECO:0000313" key="3">
    <source>
        <dbReference type="Proteomes" id="UP001597215"/>
    </source>
</evidence>
<dbReference type="EMBL" id="JBHUEL010000009">
    <property type="protein sequence ID" value="MFD1767177.1"/>
    <property type="molecule type" value="Genomic_DNA"/>
</dbReference>
<proteinExistence type="predicted"/>
<feature type="compositionally biased region" description="Gly residues" evidence="1">
    <location>
        <begin position="80"/>
        <end position="95"/>
    </location>
</feature>
<gene>
    <name evidence="2" type="ORF">ACFSAG_10020</name>
</gene>
<evidence type="ECO:0000256" key="1">
    <source>
        <dbReference type="SAM" id="MobiDB-lite"/>
    </source>
</evidence>
<protein>
    <recommendedName>
        <fullName evidence="4">Lipoprotein</fullName>
    </recommendedName>
</protein>
<dbReference type="Proteomes" id="UP001597215">
    <property type="component" value="Unassembled WGS sequence"/>
</dbReference>
<evidence type="ECO:0008006" key="4">
    <source>
        <dbReference type="Google" id="ProtNLM"/>
    </source>
</evidence>
<reference evidence="3" key="1">
    <citation type="journal article" date="2019" name="Int. J. Syst. Evol. Microbiol.">
        <title>The Global Catalogue of Microorganisms (GCM) 10K type strain sequencing project: providing services to taxonomists for standard genome sequencing and annotation.</title>
        <authorList>
            <consortium name="The Broad Institute Genomics Platform"/>
            <consortium name="The Broad Institute Genome Sequencing Center for Infectious Disease"/>
            <person name="Wu L."/>
            <person name="Ma J."/>
        </authorList>
    </citation>
    <scope>NUCLEOTIDE SEQUENCE [LARGE SCALE GENOMIC DNA]</scope>
    <source>
        <strain evidence="3">CGMCC 1.12449</strain>
    </source>
</reference>
<feature type="region of interest" description="Disordered" evidence="1">
    <location>
        <begin position="46"/>
        <end position="95"/>
    </location>
</feature>
<comment type="caution">
    <text evidence="2">The sequence shown here is derived from an EMBL/GenBank/DDBJ whole genome shotgun (WGS) entry which is preliminary data.</text>
</comment>
<keyword evidence="3" id="KW-1185">Reference proteome</keyword>